<comment type="caution">
    <text evidence="7">The sequence shown here is derived from an EMBL/GenBank/DDBJ whole genome shotgun (WGS) entry which is preliminary data.</text>
</comment>
<evidence type="ECO:0000256" key="4">
    <source>
        <dbReference type="ARBA" id="ARBA00022989"/>
    </source>
</evidence>
<dbReference type="STRING" id="1434232.MAIT1_01887"/>
<keyword evidence="8" id="KW-1185">Reference proteome</keyword>
<dbReference type="GO" id="GO:0005886">
    <property type="term" value="C:plasma membrane"/>
    <property type="evidence" value="ECO:0007669"/>
    <property type="project" value="UniProtKB-SubCell"/>
</dbReference>
<dbReference type="PANTHER" id="PTHR10010">
    <property type="entry name" value="SOLUTE CARRIER FAMILY 34 SODIUM PHOSPHATE , MEMBER 2-RELATED"/>
    <property type="match status" value="1"/>
</dbReference>
<dbReference type="AlphaFoldDB" id="A0A1Y2K1I5"/>
<evidence type="ECO:0000256" key="5">
    <source>
        <dbReference type="ARBA" id="ARBA00023136"/>
    </source>
</evidence>
<gene>
    <name evidence="7" type="ORF">MAIT1_01887</name>
</gene>
<dbReference type="NCBIfam" id="NF037997">
    <property type="entry name" value="Na_Pi_symport"/>
    <property type="match status" value="1"/>
</dbReference>
<feature type="transmembrane region" description="Helical" evidence="6">
    <location>
        <begin position="192"/>
        <end position="221"/>
    </location>
</feature>
<feature type="transmembrane region" description="Helical" evidence="6">
    <location>
        <begin position="129"/>
        <end position="147"/>
    </location>
</feature>
<reference evidence="7 8" key="1">
    <citation type="journal article" date="2016" name="BMC Genomics">
        <title>Combined genomic and structural analyses of a cultured magnetotactic bacterium reveals its niche adaptation to a dynamic environment.</title>
        <authorList>
            <person name="Araujo A.C."/>
            <person name="Morillo V."/>
            <person name="Cypriano J."/>
            <person name="Teixeira L.C."/>
            <person name="Leao P."/>
            <person name="Lyra S."/>
            <person name="Almeida L.G."/>
            <person name="Bazylinski D.A."/>
            <person name="Vasconcellos A.T."/>
            <person name="Abreu F."/>
            <person name="Lins U."/>
        </authorList>
    </citation>
    <scope>NUCLEOTIDE SEQUENCE [LARGE SCALE GENOMIC DNA]</scope>
    <source>
        <strain evidence="7 8">IT-1</strain>
    </source>
</reference>
<keyword evidence="2" id="KW-1003">Cell membrane</keyword>
<dbReference type="GO" id="GO:0044341">
    <property type="term" value="P:sodium-dependent phosphate transport"/>
    <property type="evidence" value="ECO:0007669"/>
    <property type="project" value="InterPro"/>
</dbReference>
<feature type="transmembrane region" description="Helical" evidence="6">
    <location>
        <begin position="27"/>
        <end position="48"/>
    </location>
</feature>
<dbReference type="PANTHER" id="PTHR10010:SF46">
    <property type="entry name" value="SODIUM-DEPENDENT PHOSPHATE TRANSPORT PROTEIN 2B"/>
    <property type="match status" value="1"/>
</dbReference>
<evidence type="ECO:0000256" key="3">
    <source>
        <dbReference type="ARBA" id="ARBA00022692"/>
    </source>
</evidence>
<feature type="transmembrane region" description="Helical" evidence="6">
    <location>
        <begin position="97"/>
        <end position="122"/>
    </location>
</feature>
<feature type="transmembrane region" description="Helical" evidence="6">
    <location>
        <begin position="153"/>
        <end position="171"/>
    </location>
</feature>
<dbReference type="Pfam" id="PF02690">
    <property type="entry name" value="Na_Pi_cotrans"/>
    <property type="match status" value="2"/>
</dbReference>
<name>A0A1Y2K1I5_9PROT</name>
<dbReference type="GO" id="GO:0005436">
    <property type="term" value="F:sodium:phosphate symporter activity"/>
    <property type="evidence" value="ECO:0007669"/>
    <property type="project" value="InterPro"/>
</dbReference>
<organism evidence="7 8">
    <name type="scientific">Magnetofaba australis IT-1</name>
    <dbReference type="NCBI Taxonomy" id="1434232"/>
    <lineage>
        <taxon>Bacteria</taxon>
        <taxon>Pseudomonadati</taxon>
        <taxon>Pseudomonadota</taxon>
        <taxon>Magnetococcia</taxon>
        <taxon>Magnetococcales</taxon>
        <taxon>Magnetococcaceae</taxon>
        <taxon>Magnetofaba</taxon>
    </lineage>
</organism>
<dbReference type="InterPro" id="IPR003841">
    <property type="entry name" value="Na/Pi_transpt"/>
</dbReference>
<feature type="transmembrane region" description="Helical" evidence="6">
    <location>
        <begin position="302"/>
        <end position="325"/>
    </location>
</feature>
<evidence type="ECO:0000256" key="1">
    <source>
        <dbReference type="ARBA" id="ARBA00004651"/>
    </source>
</evidence>
<evidence type="ECO:0000313" key="8">
    <source>
        <dbReference type="Proteomes" id="UP000194003"/>
    </source>
</evidence>
<feature type="transmembrane region" description="Helical" evidence="6">
    <location>
        <begin position="262"/>
        <end position="282"/>
    </location>
</feature>
<feature type="transmembrane region" description="Helical" evidence="6">
    <location>
        <begin position="233"/>
        <end position="255"/>
    </location>
</feature>
<accession>A0A1Y2K1I5</accession>
<keyword evidence="4 6" id="KW-1133">Transmembrane helix</keyword>
<evidence type="ECO:0000256" key="2">
    <source>
        <dbReference type="ARBA" id="ARBA00022475"/>
    </source>
</evidence>
<dbReference type="Proteomes" id="UP000194003">
    <property type="component" value="Unassembled WGS sequence"/>
</dbReference>
<comment type="subcellular location">
    <subcellularLocation>
        <location evidence="1">Cell membrane</location>
        <topology evidence="1">Multi-pass membrane protein</topology>
    </subcellularLocation>
</comment>
<dbReference type="OrthoDB" id="9763003at2"/>
<feature type="transmembrane region" description="Helical" evidence="6">
    <location>
        <begin position="68"/>
        <end position="91"/>
    </location>
</feature>
<evidence type="ECO:0000313" key="7">
    <source>
        <dbReference type="EMBL" id="OSM01842.1"/>
    </source>
</evidence>
<keyword evidence="5 6" id="KW-0472">Membrane</keyword>
<sequence>MLKRILLPTIFFLLAYGFWISPNFKEISAGVSIFLFGMLFLEEGFKAFTGGVLEKLLQRTTDRLWKSLGFGVITTTIMQSSSLVSVITISFMSAGLISLAAGIGIIFGANIGTTTGAWLVAGFGLKVKISAYAMPMLVFGVILVFQRSKKLRGVGQVLAGLGFLFLGIHHMKEGFEAFRETINLAEFAMQGFAGLLVYCAIGVAATVVMQSSHATLVLIITALSVNQITYENALALAIGANIGTTITAIIGAMSANYQGKRLAGAHLLFNVFTGLVAILFIAQFKDAVEWISNHVGISADDYALKLAVFHTIFNAVGVALMSPLVGRLVTLLERVIKQPATERVEAQFLNEAVYEFPETYVESVRNEAMHLYDNASEMIAHGLSVHRHHMVEDDEEALEERLRASREVIEFDLDAIYLAKVKTLHAAIIEFTSKAQQHEMPRDVVEQVYEVRRACALIVQCVKDVKHLRKNMMRYIVSSNDDIRNEYNEIRIQIMLLLKKINELRDGVGELGDVLSLDDYKAYMEEGNAIVTGALDQMIRDGRVSAQMGSSLMNDLGYARDVVWNLAEMGEVLFGSKNASDRAAEALLALDDDDMADMEGAHSAPK</sequence>
<protein>
    <submittedName>
        <fullName evidence="7">Putative phosphate:Na+ symporter</fullName>
    </submittedName>
</protein>
<proteinExistence type="predicted"/>
<dbReference type="RefSeq" id="WP_085444355.1">
    <property type="nucleotide sequence ID" value="NZ_LVJN01000020.1"/>
</dbReference>
<dbReference type="EMBL" id="LVJN01000020">
    <property type="protein sequence ID" value="OSM01842.1"/>
    <property type="molecule type" value="Genomic_DNA"/>
</dbReference>
<keyword evidence="3 6" id="KW-0812">Transmembrane</keyword>
<evidence type="ECO:0000256" key="6">
    <source>
        <dbReference type="SAM" id="Phobius"/>
    </source>
</evidence>